<sequence length="507" mass="56947">MRLAVREFQLQYSICIHDEHADICVLLRNLTANYASQESFLSDDWIADYLIDSAKSYLCLHEADHQDFNRGSSFQEAPERNQAWCFSQRLSAFTRSLRETSKACTSVFGHGTSVHNAGSPGSIEYRRNNVFRRSIIMPSNEKEAPLPKQSSKLHGLLDRTFCESTINLHLVTNHESVTSLSESESGVQVCSAANSVARHQTSNSSLLPDSTTARASQELAGISERAGVSNEPWFHGVIPRSQVDKLLKKDGDFLLRQSTKRFNSSLNGGDRDVTSDELVLSVFWRGIRHFIITELVSETDSEVHISWIIQDGQFTTVREMLEYYLSKEVQLSRESGARLINAVVRQSWQIKNSDVNLLKEIGQGNFGKVYKGTYNGREVAVKICKADHNDVEVVKKFLQGETTALNLCHPNIVRLIGIAVCKHPIMIVMEYVSGGSLSNYLKKPVNRQKLTPIKMINMALDCASGMAYLELRGCIHRDLAARNCLVTDDERVKIADFGMSREDDVYT</sequence>
<dbReference type="Proteomes" id="UP001626550">
    <property type="component" value="Unassembled WGS sequence"/>
</dbReference>
<evidence type="ECO:0000259" key="10">
    <source>
        <dbReference type="PROSITE" id="PS50001"/>
    </source>
</evidence>
<dbReference type="SUPFAM" id="SSF56112">
    <property type="entry name" value="Protein kinase-like (PK-like)"/>
    <property type="match status" value="1"/>
</dbReference>
<reference evidence="12 13" key="1">
    <citation type="submission" date="2024-11" db="EMBL/GenBank/DDBJ databases">
        <title>Adaptive evolution of stress response genes in parasites aligns with host niche diversity.</title>
        <authorList>
            <person name="Hahn C."/>
            <person name="Resl P."/>
        </authorList>
    </citation>
    <scope>NUCLEOTIDE SEQUENCE [LARGE SCALE GENOMIC DNA]</scope>
    <source>
        <strain evidence="12">EGGRZ-B1_66</strain>
        <tissue evidence="12">Body</tissue>
    </source>
</reference>
<dbReference type="AlphaFoldDB" id="A0ABD2PXI9"/>
<dbReference type="InterPro" id="IPR020635">
    <property type="entry name" value="Tyr_kinase_cat_dom"/>
</dbReference>
<keyword evidence="7" id="KW-0727">SH2 domain</keyword>
<dbReference type="PROSITE" id="PS00109">
    <property type="entry name" value="PROTEIN_KINASE_TYR"/>
    <property type="match status" value="1"/>
</dbReference>
<dbReference type="EMBL" id="JBJKFK010001963">
    <property type="protein sequence ID" value="KAL3311905.1"/>
    <property type="molecule type" value="Genomic_DNA"/>
</dbReference>
<dbReference type="PROSITE" id="PS50001">
    <property type="entry name" value="SH2"/>
    <property type="match status" value="1"/>
</dbReference>
<dbReference type="InterPro" id="IPR008266">
    <property type="entry name" value="Tyr_kinase_AS"/>
</dbReference>
<feature type="binding site" evidence="8">
    <location>
        <position position="382"/>
    </location>
    <ligand>
        <name>ATP</name>
        <dbReference type="ChEBI" id="CHEBI:30616"/>
    </ligand>
</feature>
<evidence type="ECO:0000313" key="13">
    <source>
        <dbReference type="Proteomes" id="UP001626550"/>
    </source>
</evidence>
<evidence type="ECO:0000256" key="7">
    <source>
        <dbReference type="PROSITE-ProRule" id="PRU00191"/>
    </source>
</evidence>
<dbReference type="PRINTS" id="PR00109">
    <property type="entry name" value="TYRKINASE"/>
</dbReference>
<accession>A0ABD2PXI9</accession>
<dbReference type="InterPro" id="IPR000980">
    <property type="entry name" value="SH2"/>
</dbReference>
<dbReference type="Gene3D" id="1.10.510.10">
    <property type="entry name" value="Transferase(Phosphotransferase) domain 1"/>
    <property type="match status" value="1"/>
</dbReference>
<dbReference type="Pfam" id="PF07714">
    <property type="entry name" value="PK_Tyr_Ser-Thr"/>
    <property type="match status" value="1"/>
</dbReference>
<evidence type="ECO:0000256" key="2">
    <source>
        <dbReference type="ARBA" id="ARBA00022741"/>
    </source>
</evidence>
<organism evidence="12 13">
    <name type="scientific">Cichlidogyrus casuarinus</name>
    <dbReference type="NCBI Taxonomy" id="1844966"/>
    <lineage>
        <taxon>Eukaryota</taxon>
        <taxon>Metazoa</taxon>
        <taxon>Spiralia</taxon>
        <taxon>Lophotrochozoa</taxon>
        <taxon>Platyhelminthes</taxon>
        <taxon>Monogenea</taxon>
        <taxon>Monopisthocotylea</taxon>
        <taxon>Dactylogyridea</taxon>
        <taxon>Ancyrocephalidae</taxon>
        <taxon>Cichlidogyrus</taxon>
    </lineage>
</organism>
<dbReference type="PROSITE" id="PS50011">
    <property type="entry name" value="PROTEIN_KINASE_DOM"/>
    <property type="match status" value="1"/>
</dbReference>
<keyword evidence="5 9" id="KW-0829">Tyrosine-protein kinase</keyword>
<dbReference type="Pfam" id="PF00017">
    <property type="entry name" value="SH2"/>
    <property type="match status" value="1"/>
</dbReference>
<dbReference type="GO" id="GO:0004715">
    <property type="term" value="F:non-membrane spanning protein tyrosine kinase activity"/>
    <property type="evidence" value="ECO:0007669"/>
    <property type="project" value="UniProtKB-EC"/>
</dbReference>
<dbReference type="PROSITE" id="PS00107">
    <property type="entry name" value="PROTEIN_KINASE_ATP"/>
    <property type="match status" value="1"/>
</dbReference>
<dbReference type="SMART" id="SM00252">
    <property type="entry name" value="SH2"/>
    <property type="match status" value="1"/>
</dbReference>
<evidence type="ECO:0000313" key="12">
    <source>
        <dbReference type="EMBL" id="KAL3311905.1"/>
    </source>
</evidence>
<name>A0ABD2PXI9_9PLAT</name>
<keyword evidence="3 9" id="KW-0418">Kinase</keyword>
<keyword evidence="2 8" id="KW-0547">Nucleotide-binding</keyword>
<dbReference type="InterPro" id="IPR000719">
    <property type="entry name" value="Prot_kinase_dom"/>
</dbReference>
<evidence type="ECO:0000256" key="3">
    <source>
        <dbReference type="ARBA" id="ARBA00022777"/>
    </source>
</evidence>
<evidence type="ECO:0000259" key="11">
    <source>
        <dbReference type="PROSITE" id="PS50011"/>
    </source>
</evidence>
<comment type="caution">
    <text evidence="12">The sequence shown here is derived from an EMBL/GenBank/DDBJ whole genome shotgun (WGS) entry which is preliminary data.</text>
</comment>
<keyword evidence="1 9" id="KW-0808">Transferase</keyword>
<evidence type="ECO:0000256" key="1">
    <source>
        <dbReference type="ARBA" id="ARBA00022679"/>
    </source>
</evidence>
<dbReference type="SUPFAM" id="SSF55550">
    <property type="entry name" value="SH2 domain"/>
    <property type="match status" value="1"/>
</dbReference>
<dbReference type="InterPro" id="IPR036860">
    <property type="entry name" value="SH2_dom_sf"/>
</dbReference>
<dbReference type="InterPro" id="IPR017441">
    <property type="entry name" value="Protein_kinase_ATP_BS"/>
</dbReference>
<evidence type="ECO:0000256" key="6">
    <source>
        <dbReference type="ARBA" id="ARBA00051245"/>
    </source>
</evidence>
<dbReference type="InterPro" id="IPR035849">
    <property type="entry name" value="Fes/Fps/Fer_SH2"/>
</dbReference>
<dbReference type="GO" id="GO:0005524">
    <property type="term" value="F:ATP binding"/>
    <property type="evidence" value="ECO:0007669"/>
    <property type="project" value="UniProtKB-UniRule"/>
</dbReference>
<dbReference type="PRINTS" id="PR00401">
    <property type="entry name" value="SH2DOMAIN"/>
</dbReference>
<comment type="catalytic activity">
    <reaction evidence="6 9">
        <text>L-tyrosyl-[protein] + ATP = O-phospho-L-tyrosyl-[protein] + ADP + H(+)</text>
        <dbReference type="Rhea" id="RHEA:10596"/>
        <dbReference type="Rhea" id="RHEA-COMP:10136"/>
        <dbReference type="Rhea" id="RHEA-COMP:20101"/>
        <dbReference type="ChEBI" id="CHEBI:15378"/>
        <dbReference type="ChEBI" id="CHEBI:30616"/>
        <dbReference type="ChEBI" id="CHEBI:46858"/>
        <dbReference type="ChEBI" id="CHEBI:61978"/>
        <dbReference type="ChEBI" id="CHEBI:456216"/>
        <dbReference type="EC" id="2.7.10.2"/>
    </reaction>
</comment>
<evidence type="ECO:0000256" key="5">
    <source>
        <dbReference type="ARBA" id="ARBA00023137"/>
    </source>
</evidence>
<dbReference type="EC" id="2.7.10.2" evidence="9"/>
<keyword evidence="4 8" id="KW-0067">ATP-binding</keyword>
<dbReference type="InterPro" id="IPR011009">
    <property type="entry name" value="Kinase-like_dom_sf"/>
</dbReference>
<protein>
    <recommendedName>
        <fullName evidence="9">Tyrosine-protein kinase</fullName>
        <ecNumber evidence="9">2.7.10.2</ecNumber>
    </recommendedName>
</protein>
<feature type="domain" description="Protein kinase" evidence="11">
    <location>
        <begin position="355"/>
        <end position="507"/>
    </location>
</feature>
<evidence type="ECO:0000256" key="8">
    <source>
        <dbReference type="PROSITE-ProRule" id="PRU10141"/>
    </source>
</evidence>
<feature type="domain" description="SH2" evidence="10">
    <location>
        <begin position="233"/>
        <end position="343"/>
    </location>
</feature>
<keyword evidence="13" id="KW-1185">Reference proteome</keyword>
<dbReference type="InterPro" id="IPR001245">
    <property type="entry name" value="Ser-Thr/Tyr_kinase_cat_dom"/>
</dbReference>
<evidence type="ECO:0000256" key="9">
    <source>
        <dbReference type="RuleBase" id="RU362096"/>
    </source>
</evidence>
<dbReference type="InterPro" id="IPR050198">
    <property type="entry name" value="Non-receptor_tyrosine_kinases"/>
</dbReference>
<comment type="similarity">
    <text evidence="9">Belongs to the protein kinase superfamily. Tyr protein kinase family.</text>
</comment>
<feature type="non-terminal residue" evidence="12">
    <location>
        <position position="507"/>
    </location>
</feature>
<proteinExistence type="inferred from homology"/>
<evidence type="ECO:0000256" key="4">
    <source>
        <dbReference type="ARBA" id="ARBA00022840"/>
    </source>
</evidence>
<dbReference type="SMART" id="SM00219">
    <property type="entry name" value="TyrKc"/>
    <property type="match status" value="1"/>
</dbReference>
<dbReference type="CDD" id="cd10361">
    <property type="entry name" value="SH2_Fps_family"/>
    <property type="match status" value="1"/>
</dbReference>
<dbReference type="Gene3D" id="3.30.505.10">
    <property type="entry name" value="SH2 domain"/>
    <property type="match status" value="1"/>
</dbReference>
<gene>
    <name evidence="12" type="ORF">Ciccas_009512</name>
</gene>
<dbReference type="PANTHER" id="PTHR24418">
    <property type="entry name" value="TYROSINE-PROTEIN KINASE"/>
    <property type="match status" value="1"/>
</dbReference>